<dbReference type="InterPro" id="IPR000014">
    <property type="entry name" value="PAS"/>
</dbReference>
<dbReference type="InterPro" id="IPR013655">
    <property type="entry name" value="PAS_fold_3"/>
</dbReference>
<dbReference type="SMART" id="SM00387">
    <property type="entry name" value="HATPase_c"/>
    <property type="match status" value="1"/>
</dbReference>
<feature type="domain" description="Histidine kinase" evidence="6">
    <location>
        <begin position="264"/>
        <end position="488"/>
    </location>
</feature>
<dbReference type="InterPro" id="IPR001610">
    <property type="entry name" value="PAC"/>
</dbReference>
<dbReference type="SMART" id="SM00388">
    <property type="entry name" value="HisKA"/>
    <property type="match status" value="1"/>
</dbReference>
<accession>A0A5C4L915</accession>
<dbReference type="CDD" id="cd00075">
    <property type="entry name" value="HATPase"/>
    <property type="match status" value="1"/>
</dbReference>
<dbReference type="PROSITE" id="PS50109">
    <property type="entry name" value="HIS_KIN"/>
    <property type="match status" value="1"/>
</dbReference>
<dbReference type="Pfam" id="PF02518">
    <property type="entry name" value="HATPase_c"/>
    <property type="match status" value="1"/>
</dbReference>
<dbReference type="InterPro" id="IPR035965">
    <property type="entry name" value="PAS-like_dom_sf"/>
</dbReference>
<dbReference type="CDD" id="cd00130">
    <property type="entry name" value="PAS"/>
    <property type="match status" value="2"/>
</dbReference>
<dbReference type="SUPFAM" id="SSF55874">
    <property type="entry name" value="ATPase domain of HSP90 chaperone/DNA topoisomerase II/histidine kinase"/>
    <property type="match status" value="1"/>
</dbReference>
<dbReference type="Gene3D" id="3.30.565.10">
    <property type="entry name" value="Histidine kinase-like ATPase, C-terminal domain"/>
    <property type="match status" value="1"/>
</dbReference>
<feature type="domain" description="PAS" evidence="7">
    <location>
        <begin position="128"/>
        <end position="198"/>
    </location>
</feature>
<dbReference type="PROSITE" id="PS50113">
    <property type="entry name" value="PAC"/>
    <property type="match status" value="2"/>
</dbReference>
<dbReference type="InterPro" id="IPR003594">
    <property type="entry name" value="HATPase_dom"/>
</dbReference>
<feature type="domain" description="PAC" evidence="8">
    <location>
        <begin position="201"/>
        <end position="253"/>
    </location>
</feature>
<dbReference type="Gene3D" id="3.30.450.20">
    <property type="entry name" value="PAS domain"/>
    <property type="match status" value="2"/>
</dbReference>
<dbReference type="EC" id="2.7.13.3" evidence="2"/>
<dbReference type="PRINTS" id="PR00344">
    <property type="entry name" value="BCTRLSENSOR"/>
</dbReference>
<dbReference type="CDD" id="cd00082">
    <property type="entry name" value="HisKA"/>
    <property type="match status" value="1"/>
</dbReference>
<dbReference type="SUPFAM" id="SSF55785">
    <property type="entry name" value="PYP-like sensor domain (PAS domain)"/>
    <property type="match status" value="2"/>
</dbReference>
<dbReference type="OrthoDB" id="9810730at2"/>
<dbReference type="InterPro" id="IPR005467">
    <property type="entry name" value="His_kinase_dom"/>
</dbReference>
<feature type="domain" description="PAC" evidence="8">
    <location>
        <begin position="75"/>
        <end position="127"/>
    </location>
</feature>
<dbReference type="SUPFAM" id="SSF47384">
    <property type="entry name" value="Homodimeric domain of signal transducing histidine kinase"/>
    <property type="match status" value="1"/>
</dbReference>
<evidence type="ECO:0000256" key="5">
    <source>
        <dbReference type="ARBA" id="ARBA00022777"/>
    </source>
</evidence>
<dbReference type="InterPro" id="IPR000700">
    <property type="entry name" value="PAS-assoc_C"/>
</dbReference>
<dbReference type="RefSeq" id="WP_139040030.1">
    <property type="nucleotide sequence ID" value="NZ_VDDA01000032.1"/>
</dbReference>
<evidence type="ECO:0000313" key="10">
    <source>
        <dbReference type="Proteomes" id="UP000305267"/>
    </source>
</evidence>
<dbReference type="InterPro" id="IPR036097">
    <property type="entry name" value="HisK_dim/P_sf"/>
</dbReference>
<gene>
    <name evidence="9" type="ORF">FF100_31755</name>
</gene>
<dbReference type="GO" id="GO:0000155">
    <property type="term" value="F:phosphorelay sensor kinase activity"/>
    <property type="evidence" value="ECO:0007669"/>
    <property type="project" value="InterPro"/>
</dbReference>
<dbReference type="AlphaFoldDB" id="A0A5C4L915"/>
<dbReference type="InterPro" id="IPR004358">
    <property type="entry name" value="Sig_transdc_His_kin-like_C"/>
</dbReference>
<dbReference type="PANTHER" id="PTHR43304:SF1">
    <property type="entry name" value="PAC DOMAIN-CONTAINING PROTEIN"/>
    <property type="match status" value="1"/>
</dbReference>
<dbReference type="EMBL" id="VDDA01000032">
    <property type="protein sequence ID" value="TNC07654.1"/>
    <property type="molecule type" value="Genomic_DNA"/>
</dbReference>
<dbReference type="InterPro" id="IPR036890">
    <property type="entry name" value="HATPase_C_sf"/>
</dbReference>
<keyword evidence="10" id="KW-1185">Reference proteome</keyword>
<evidence type="ECO:0000259" key="7">
    <source>
        <dbReference type="PROSITE" id="PS50112"/>
    </source>
</evidence>
<protein>
    <recommendedName>
        <fullName evidence="2">histidine kinase</fullName>
        <ecNumber evidence="2">2.7.13.3</ecNumber>
    </recommendedName>
</protein>
<dbReference type="Pfam" id="PF08447">
    <property type="entry name" value="PAS_3"/>
    <property type="match status" value="2"/>
</dbReference>
<dbReference type="PANTHER" id="PTHR43304">
    <property type="entry name" value="PHYTOCHROME-LIKE PROTEIN CPH1"/>
    <property type="match status" value="1"/>
</dbReference>
<keyword evidence="4" id="KW-0808">Transferase</keyword>
<dbReference type="SMART" id="SM00086">
    <property type="entry name" value="PAC"/>
    <property type="match status" value="2"/>
</dbReference>
<evidence type="ECO:0000313" key="9">
    <source>
        <dbReference type="EMBL" id="TNC07654.1"/>
    </source>
</evidence>
<organism evidence="9 10">
    <name type="scientific">Methylobacterium terricola</name>
    <dbReference type="NCBI Taxonomy" id="2583531"/>
    <lineage>
        <taxon>Bacteria</taxon>
        <taxon>Pseudomonadati</taxon>
        <taxon>Pseudomonadota</taxon>
        <taxon>Alphaproteobacteria</taxon>
        <taxon>Hyphomicrobiales</taxon>
        <taxon>Methylobacteriaceae</taxon>
        <taxon>Methylobacterium</taxon>
    </lineage>
</organism>
<comment type="catalytic activity">
    <reaction evidence="1">
        <text>ATP + protein L-histidine = ADP + protein N-phospho-L-histidine.</text>
        <dbReference type="EC" id="2.7.13.3"/>
    </reaction>
</comment>
<keyword evidence="5" id="KW-0418">Kinase</keyword>
<dbReference type="Proteomes" id="UP000305267">
    <property type="component" value="Unassembled WGS sequence"/>
</dbReference>
<sequence length="488" mass="54387">MLTASRLRALIAATAELTWFVPPDGQVADIPEWRTYTGQSVEEVAGWGWLDAVHPDDQAATAAAWGRAVETRSRYTIEHRLRGRDGSYRWFNARGAPVLDEAGMLREWAGVHIDVHDRKQAEAEAAARETDFRVMADAIPQLAWMADGMGSIFWFNQRWYDYTGATFEDMRGSGWRSVHHPDHVDAAVTKFGQAMMSGTGWEDTFPLRGADGRYRWFLSRAEPIHDETGKVARWFGTNTDITHQREAETGLREANEEVQRFAYIVSHDLRAPLVNIMGFGEELDTLRCEIIQTLGSHPDTARLNAEYTEALGFIKSAVGKMDALIGAILRLAREGRRRYVPERLAMTNLVQTLADAQRHQAAAKGATVTIEGLPTIKADRLAVQQIFGNLIDNAIKYLDPERPGRIVVSGYQTSAGAWFEITDNGRGIAQADHARVFELFRRSGKQDQPGEGIGLAHVRTLVRTLGGHISLQSEFGVGTRFDLFLPAA</sequence>
<evidence type="ECO:0000256" key="4">
    <source>
        <dbReference type="ARBA" id="ARBA00022679"/>
    </source>
</evidence>
<evidence type="ECO:0000256" key="3">
    <source>
        <dbReference type="ARBA" id="ARBA00022553"/>
    </source>
</evidence>
<dbReference type="InterPro" id="IPR003661">
    <property type="entry name" value="HisK_dim/P_dom"/>
</dbReference>
<dbReference type="NCBIfam" id="TIGR00229">
    <property type="entry name" value="sensory_box"/>
    <property type="match status" value="2"/>
</dbReference>
<dbReference type="SMART" id="SM00091">
    <property type="entry name" value="PAS"/>
    <property type="match status" value="2"/>
</dbReference>
<dbReference type="Gene3D" id="1.10.287.130">
    <property type="match status" value="1"/>
</dbReference>
<name>A0A5C4L915_9HYPH</name>
<comment type="caution">
    <text evidence="9">The sequence shown here is derived from an EMBL/GenBank/DDBJ whole genome shotgun (WGS) entry which is preliminary data.</text>
</comment>
<evidence type="ECO:0000259" key="6">
    <source>
        <dbReference type="PROSITE" id="PS50109"/>
    </source>
</evidence>
<evidence type="ECO:0000256" key="1">
    <source>
        <dbReference type="ARBA" id="ARBA00000085"/>
    </source>
</evidence>
<reference evidence="9 10" key="1">
    <citation type="submission" date="2019-06" db="EMBL/GenBank/DDBJ databases">
        <title>Genome of Methylobacterium sp. 17Sr1-39.</title>
        <authorList>
            <person name="Seo T."/>
        </authorList>
    </citation>
    <scope>NUCLEOTIDE SEQUENCE [LARGE SCALE GENOMIC DNA]</scope>
    <source>
        <strain evidence="9 10">17Sr1-39</strain>
    </source>
</reference>
<evidence type="ECO:0000259" key="8">
    <source>
        <dbReference type="PROSITE" id="PS50113"/>
    </source>
</evidence>
<dbReference type="Pfam" id="PF00512">
    <property type="entry name" value="HisKA"/>
    <property type="match status" value="1"/>
</dbReference>
<keyword evidence="3" id="KW-0597">Phosphoprotein</keyword>
<dbReference type="InterPro" id="IPR052162">
    <property type="entry name" value="Sensor_kinase/Photoreceptor"/>
</dbReference>
<evidence type="ECO:0000256" key="2">
    <source>
        <dbReference type="ARBA" id="ARBA00012438"/>
    </source>
</evidence>
<dbReference type="PROSITE" id="PS50112">
    <property type="entry name" value="PAS"/>
    <property type="match status" value="1"/>
</dbReference>
<dbReference type="FunFam" id="3.30.450.20:FF:000099">
    <property type="entry name" value="Sensory box sensor histidine kinase"/>
    <property type="match status" value="2"/>
</dbReference>
<proteinExistence type="predicted"/>